<dbReference type="RefSeq" id="WP_236333533.1">
    <property type="nucleotide sequence ID" value="NZ_JAKIJS010000001.1"/>
</dbReference>
<comment type="caution">
    <text evidence="2">The sequence shown here is derived from an EMBL/GenBank/DDBJ whole genome shotgun (WGS) entry which is preliminary data.</text>
</comment>
<name>A0ABS9H1L0_9BACL</name>
<protein>
    <submittedName>
        <fullName evidence="2">GNAT family N-acetyltransferase</fullName>
    </submittedName>
</protein>
<reference evidence="2 3" key="1">
    <citation type="submission" date="2022-01" db="EMBL/GenBank/DDBJ databases">
        <title>Alkalihalobacillus sp. EGI L200015, a novel bacterium isolated from a salt lake sediment.</title>
        <authorList>
            <person name="Gao L."/>
            <person name="Fang B.-Z."/>
            <person name="Li W.-J."/>
        </authorList>
    </citation>
    <scope>NUCLEOTIDE SEQUENCE [LARGE SCALE GENOMIC DNA]</scope>
    <source>
        <strain evidence="2 3">KCTC 12718</strain>
    </source>
</reference>
<sequence length="253" mass="29188">MTYLSELEKDLKDTFKLLNGLPDYIALEEKENIKYDAQKLSEHIEKVISSGKELGIKRLSGLINRTSIHYSSLSEIFTSKGFEPYASKVEVYRSLDDIKNEFNLFNWRSLEDSNLSQQEFKECWKQCMSNSDNAPTTITMEEHLNSVKVELGDNWKNACRVVYLNDNLIGMSIPHIEPGTLDEGRLFYFGIMPDARGKGHSVRLHHQSLYILKELGAKYYIGSTHENNLKMKRVFSKNGCSITARTESLYKYF</sequence>
<dbReference type="EMBL" id="JAKIJS010000001">
    <property type="protein sequence ID" value="MCF6137718.1"/>
    <property type="molecule type" value="Genomic_DNA"/>
</dbReference>
<dbReference type="PROSITE" id="PS51186">
    <property type="entry name" value="GNAT"/>
    <property type="match status" value="1"/>
</dbReference>
<organism evidence="2 3">
    <name type="scientific">Pseudalkalibacillus berkeleyi</name>
    <dbReference type="NCBI Taxonomy" id="1069813"/>
    <lineage>
        <taxon>Bacteria</taxon>
        <taxon>Bacillati</taxon>
        <taxon>Bacillota</taxon>
        <taxon>Bacilli</taxon>
        <taxon>Bacillales</taxon>
        <taxon>Fictibacillaceae</taxon>
        <taxon>Pseudalkalibacillus</taxon>
    </lineage>
</organism>
<feature type="domain" description="N-acetyltransferase" evidence="1">
    <location>
        <begin position="105"/>
        <end position="253"/>
    </location>
</feature>
<proteinExistence type="predicted"/>
<dbReference type="InterPro" id="IPR016181">
    <property type="entry name" value="Acyl_CoA_acyltransferase"/>
</dbReference>
<dbReference type="Pfam" id="PF00583">
    <property type="entry name" value="Acetyltransf_1"/>
    <property type="match status" value="1"/>
</dbReference>
<evidence type="ECO:0000313" key="2">
    <source>
        <dbReference type="EMBL" id="MCF6137718.1"/>
    </source>
</evidence>
<dbReference type="InterPro" id="IPR000182">
    <property type="entry name" value="GNAT_dom"/>
</dbReference>
<evidence type="ECO:0000259" key="1">
    <source>
        <dbReference type="PROSITE" id="PS51186"/>
    </source>
</evidence>
<dbReference type="CDD" id="cd04301">
    <property type="entry name" value="NAT_SF"/>
    <property type="match status" value="1"/>
</dbReference>
<gene>
    <name evidence="2" type="ORF">L2716_08245</name>
</gene>
<evidence type="ECO:0000313" key="3">
    <source>
        <dbReference type="Proteomes" id="UP001649381"/>
    </source>
</evidence>
<dbReference type="SUPFAM" id="SSF55729">
    <property type="entry name" value="Acyl-CoA N-acyltransferases (Nat)"/>
    <property type="match status" value="1"/>
</dbReference>
<keyword evidence="3" id="KW-1185">Reference proteome</keyword>
<dbReference type="Gene3D" id="3.40.630.30">
    <property type="match status" value="1"/>
</dbReference>
<accession>A0ABS9H1L0</accession>
<dbReference type="Proteomes" id="UP001649381">
    <property type="component" value="Unassembled WGS sequence"/>
</dbReference>